<evidence type="ECO:0000313" key="1">
    <source>
        <dbReference type="EMBL" id="QES59020.1"/>
    </source>
</evidence>
<sequence>MADGPGELTVTNRRAYFGQTARPLDLNWSGLQSVDLVGPDVFRCSFQDANGGGYCTVQLHSMWASLMFALAAHVAFPAHPRLLSGGWLPPDFEARCAAVGADCPSVR</sequence>
<dbReference type="Proteomes" id="UP000324101">
    <property type="component" value="Chromosome"/>
</dbReference>
<dbReference type="OrthoDB" id="4522301at2"/>
<proteinExistence type="predicted"/>
<organism evidence="1 2">
    <name type="scientific">Streptomyces venezuelae</name>
    <dbReference type="NCBI Taxonomy" id="54571"/>
    <lineage>
        <taxon>Bacteria</taxon>
        <taxon>Bacillati</taxon>
        <taxon>Actinomycetota</taxon>
        <taxon>Actinomycetes</taxon>
        <taxon>Kitasatosporales</taxon>
        <taxon>Streptomycetaceae</taxon>
        <taxon>Streptomyces</taxon>
    </lineage>
</organism>
<protein>
    <submittedName>
        <fullName evidence="1">Uncharacterized protein</fullName>
    </submittedName>
</protein>
<gene>
    <name evidence="1" type="ORF">DEJ51_17680</name>
</gene>
<name>A0A5P2DX50_STRVZ</name>
<dbReference type="AlphaFoldDB" id="A0A5P2DX50"/>
<reference evidence="1 2" key="1">
    <citation type="submission" date="2018-05" db="EMBL/GenBank/DDBJ databases">
        <title>Streptomyces venezuelae.</title>
        <authorList>
            <person name="Kim W."/>
            <person name="Lee N."/>
            <person name="Cho B.-K."/>
        </authorList>
    </citation>
    <scope>NUCLEOTIDE SEQUENCE [LARGE SCALE GENOMIC DNA]</scope>
    <source>
        <strain evidence="1 2">ATCC 21018</strain>
    </source>
</reference>
<evidence type="ECO:0000313" key="2">
    <source>
        <dbReference type="Proteomes" id="UP000324101"/>
    </source>
</evidence>
<accession>A0A5P2DX50</accession>
<dbReference type="EMBL" id="CP029189">
    <property type="protein sequence ID" value="QES59020.1"/>
    <property type="molecule type" value="Genomic_DNA"/>
</dbReference>